<comment type="catalytic activity">
    <reaction evidence="1">
        <text>Endotype eliminative cleavage of L-alpha-rhamnopyranosyl-(1-&gt;4)-alpha-D-galactopyranosyluronic acid bonds of rhamnogalacturonan I domains in ramified hairy regions of pectin leaving L-rhamnopyranose at the reducing end and 4-deoxy-4,5-unsaturated D-galactopyranosyluronic acid at the non-reducing end.</text>
        <dbReference type="EC" id="4.2.2.23"/>
    </reaction>
</comment>
<evidence type="ECO:0000256" key="9">
    <source>
        <dbReference type="ARBA" id="ARBA00023326"/>
    </source>
</evidence>
<keyword evidence="7" id="KW-0456">Lyase</keyword>
<dbReference type="InterPro" id="IPR029411">
    <property type="entry name" value="RG-lyase_III"/>
</dbReference>
<evidence type="ECO:0000259" key="11">
    <source>
        <dbReference type="Pfam" id="PF14686"/>
    </source>
</evidence>
<dbReference type="SUPFAM" id="SSF49785">
    <property type="entry name" value="Galactose-binding domain-like"/>
    <property type="match status" value="1"/>
</dbReference>
<proteinExistence type="inferred from homology"/>
<protein>
    <recommendedName>
        <fullName evidence="4">rhamnogalacturonan endolyase</fullName>
        <ecNumber evidence="4">4.2.2.23</ecNumber>
    </recommendedName>
</protein>
<evidence type="ECO:0000313" key="12">
    <source>
        <dbReference type="EMBL" id="KAG7286921.1"/>
    </source>
</evidence>
<dbReference type="InterPro" id="IPR051850">
    <property type="entry name" value="Polysacch_Lyase_4"/>
</dbReference>
<accession>A0AAD4HXE0</accession>
<dbReference type="GO" id="GO:0000272">
    <property type="term" value="P:polysaccharide catabolic process"/>
    <property type="evidence" value="ECO:0007669"/>
    <property type="project" value="UniProtKB-KW"/>
</dbReference>
<dbReference type="Gene3D" id="2.60.120.260">
    <property type="entry name" value="Galactose-binding domain-like"/>
    <property type="match status" value="1"/>
</dbReference>
<dbReference type="PANTHER" id="PTHR32018">
    <property type="entry name" value="RHAMNOGALACTURONATE LYASE FAMILY PROTEIN"/>
    <property type="match status" value="1"/>
</dbReference>
<comment type="similarity">
    <text evidence="3">Belongs to the polysaccharide lyase 4 family.</text>
</comment>
<evidence type="ECO:0000256" key="3">
    <source>
        <dbReference type="ARBA" id="ARBA00010418"/>
    </source>
</evidence>
<keyword evidence="5" id="KW-0964">Secreted</keyword>
<evidence type="ECO:0000256" key="1">
    <source>
        <dbReference type="ARBA" id="ARBA00001324"/>
    </source>
</evidence>
<dbReference type="InterPro" id="IPR029413">
    <property type="entry name" value="RG-lyase_II"/>
</dbReference>
<dbReference type="PANTHER" id="PTHR32018:SF9">
    <property type="entry name" value="RHAMNOGALACTURONATE LYASE B"/>
    <property type="match status" value="1"/>
</dbReference>
<dbReference type="CDD" id="cd10316">
    <property type="entry name" value="RGL4_M"/>
    <property type="match status" value="1"/>
</dbReference>
<dbReference type="SUPFAM" id="SSF74650">
    <property type="entry name" value="Galactose mutarotase-like"/>
    <property type="match status" value="1"/>
</dbReference>
<feature type="domain" description="Rhamnogalacturonan lyase" evidence="10">
    <location>
        <begin position="667"/>
        <end position="876"/>
    </location>
</feature>
<gene>
    <name evidence="12" type="ORF">NEMBOFW57_006421</name>
</gene>
<evidence type="ECO:0000256" key="7">
    <source>
        <dbReference type="ARBA" id="ARBA00023239"/>
    </source>
</evidence>
<evidence type="ECO:0000259" key="10">
    <source>
        <dbReference type="Pfam" id="PF14683"/>
    </source>
</evidence>
<comment type="subcellular location">
    <subcellularLocation>
        <location evidence="2">Secreted</location>
    </subcellularLocation>
</comment>
<evidence type="ECO:0000256" key="4">
    <source>
        <dbReference type="ARBA" id="ARBA00012437"/>
    </source>
</evidence>
<evidence type="ECO:0000256" key="6">
    <source>
        <dbReference type="ARBA" id="ARBA00022729"/>
    </source>
</evidence>
<keyword evidence="8" id="KW-0119">Carbohydrate metabolism</keyword>
<name>A0AAD4HXE0_9PEZI</name>
<comment type="caution">
    <text evidence="12">The sequence shown here is derived from an EMBL/GenBank/DDBJ whole genome shotgun (WGS) entry which is preliminary data.</text>
</comment>
<feature type="domain" description="Rhamnogalacturonan lyase" evidence="11">
    <location>
        <begin position="579"/>
        <end position="654"/>
    </location>
</feature>
<organism evidence="12 13">
    <name type="scientific">Staphylotrichum longicolle</name>
    <dbReference type="NCBI Taxonomy" id="669026"/>
    <lineage>
        <taxon>Eukaryota</taxon>
        <taxon>Fungi</taxon>
        <taxon>Dikarya</taxon>
        <taxon>Ascomycota</taxon>
        <taxon>Pezizomycotina</taxon>
        <taxon>Sordariomycetes</taxon>
        <taxon>Sordariomycetidae</taxon>
        <taxon>Sordariales</taxon>
        <taxon>Chaetomiaceae</taxon>
        <taxon>Staphylotrichum</taxon>
    </lineage>
</organism>
<dbReference type="EMBL" id="JAHCVI010000003">
    <property type="protein sequence ID" value="KAG7286921.1"/>
    <property type="molecule type" value="Genomic_DNA"/>
</dbReference>
<dbReference type="Pfam" id="PF14686">
    <property type="entry name" value="fn3_3"/>
    <property type="match status" value="1"/>
</dbReference>
<dbReference type="GO" id="GO:0102210">
    <property type="term" value="F:rhamnogalacturonan endolyase activity"/>
    <property type="evidence" value="ECO:0007669"/>
    <property type="project" value="UniProtKB-EC"/>
</dbReference>
<keyword evidence="13" id="KW-1185">Reference proteome</keyword>
<dbReference type="InterPro" id="IPR013784">
    <property type="entry name" value="Carb-bd-like_fold"/>
</dbReference>
<evidence type="ECO:0000256" key="5">
    <source>
        <dbReference type="ARBA" id="ARBA00022525"/>
    </source>
</evidence>
<sequence length="888" mass="98115">MAHSNPTTLPPRFEVRKLEPSHHDWAKAIICHSNAFCSPIWSVVYPDNQTELTYRVFRTSDYLVSHSIDSGLSYGIFDTQYQFKHPSSAAQGGQLLWDLTDTTATRAQLLEHMDFPLVSVALAYDGINPLDPSKLGSLMQTLPLLGTMLSALEKGDKRDPESWKAGKAGEVLLRSGTCTREDYGGLGLARGLAHWLMFEAKGLGYRGIQIETANRAVDKIWLSPPGGFKAELVYALETGKYEEEVDGKMAKVFQPCEVTSITASESSTSISVRNDRLTFSVNKSAGTINQLTLDGQDLLGSGGRLYLDCHCDSGYWNGGTFQLYRGTDTSGTAYAGVRISASVGSGRTFESYYFLRDGETGLHTFGRAAYPNGGSLGEMRFLFRPSTSIWNHLSSSDEMWSVLPTESGRTTVQDTTYRISGDGVNARYRSQMSDYFSKYMFSESWEYHTHHGLFADGAGTRDGSTYGAWLVMNTKDTYYNGPKWSDMTVDGIVYNYIISNHHGNGNPDTRNFDRTFGPQYYYFNKGAKGASANDLRRDAGRFANSSWNADFYDSIAQYVPGYLPSSGRGTWSGRIVLPAGVTKPMAVLSGNGRDFQDNNLDTKARQYWAEISSGGEITIPRVAAGTYRLTIYGAGIFGQYVQDNIAIRANSTTTTTATWTPESAGTELWRIGTPDRSCGEFRHGNERDTTRTNQPKQHRLYWAVHDFPKDFPNGVNFHVGRSNITRDFNYIQWSVYGGKGNSIRPDPYYTNVNAWTVTFDATAAQLQGKTRATFTVQLAGVKTSAGNTDDTSKPFANLAYNVTINGRALPVWTIPRLLDSANQSSSCGARSAASCYNTRNKWAFDAAYLQQGLNTLVLSLPARATAPESAVLPESVYLQYDALRMEVS</sequence>
<dbReference type="GO" id="GO:0005576">
    <property type="term" value="C:extracellular region"/>
    <property type="evidence" value="ECO:0007669"/>
    <property type="project" value="UniProtKB-SubCell"/>
</dbReference>
<dbReference type="CDD" id="cd10320">
    <property type="entry name" value="RGL4_N"/>
    <property type="match status" value="1"/>
</dbReference>
<reference evidence="12" key="1">
    <citation type="submission" date="2023-02" db="EMBL/GenBank/DDBJ databases">
        <authorList>
            <person name="Palmer J.M."/>
        </authorList>
    </citation>
    <scope>NUCLEOTIDE SEQUENCE</scope>
    <source>
        <strain evidence="12">FW57</strain>
    </source>
</reference>
<dbReference type="EC" id="4.2.2.23" evidence="4"/>
<keyword evidence="6" id="KW-0732">Signal</keyword>
<dbReference type="InterPro" id="IPR011013">
    <property type="entry name" value="Gal_mutarotase_sf_dom"/>
</dbReference>
<dbReference type="Pfam" id="PF14683">
    <property type="entry name" value="CBM-like"/>
    <property type="match status" value="1"/>
</dbReference>
<dbReference type="AlphaFoldDB" id="A0AAD4HXE0"/>
<dbReference type="InterPro" id="IPR008979">
    <property type="entry name" value="Galactose-bd-like_sf"/>
</dbReference>
<evidence type="ECO:0000313" key="13">
    <source>
        <dbReference type="Proteomes" id="UP001197093"/>
    </source>
</evidence>
<evidence type="ECO:0000256" key="8">
    <source>
        <dbReference type="ARBA" id="ARBA00023277"/>
    </source>
</evidence>
<dbReference type="Proteomes" id="UP001197093">
    <property type="component" value="Unassembled WGS sequence"/>
</dbReference>
<dbReference type="Gene3D" id="2.60.40.1120">
    <property type="entry name" value="Carboxypeptidase-like, regulatory domain"/>
    <property type="match status" value="1"/>
</dbReference>
<dbReference type="GO" id="GO:0030246">
    <property type="term" value="F:carbohydrate binding"/>
    <property type="evidence" value="ECO:0007669"/>
    <property type="project" value="InterPro"/>
</dbReference>
<evidence type="ECO:0000256" key="2">
    <source>
        <dbReference type="ARBA" id="ARBA00004613"/>
    </source>
</evidence>
<keyword evidence="9" id="KW-0624">Polysaccharide degradation</keyword>
<dbReference type="SUPFAM" id="SSF49452">
    <property type="entry name" value="Starch-binding domain-like"/>
    <property type="match status" value="1"/>
</dbReference>